<keyword evidence="1" id="KW-0596">Phosphopantetheine</keyword>
<keyword evidence="3" id="KW-1133">Transmembrane helix</keyword>
<keyword evidence="5" id="KW-0418">Kinase</keyword>
<dbReference type="GO" id="GO:0031177">
    <property type="term" value="F:phosphopantetheine binding"/>
    <property type="evidence" value="ECO:0007669"/>
    <property type="project" value="TreeGrafter"/>
</dbReference>
<dbReference type="Proteomes" id="UP001163105">
    <property type="component" value="Unassembled WGS sequence"/>
</dbReference>
<proteinExistence type="predicted"/>
<dbReference type="SUPFAM" id="SSF56801">
    <property type="entry name" value="Acetyl-CoA synthetase-like"/>
    <property type="match status" value="1"/>
</dbReference>
<dbReference type="GO" id="GO:0044550">
    <property type="term" value="P:secondary metabolite biosynthetic process"/>
    <property type="evidence" value="ECO:0007669"/>
    <property type="project" value="TreeGrafter"/>
</dbReference>
<feature type="domain" description="AMP-dependent synthetase/ligase" evidence="4">
    <location>
        <begin position="409"/>
        <end position="504"/>
    </location>
</feature>
<dbReference type="GO" id="GO:0016301">
    <property type="term" value="F:kinase activity"/>
    <property type="evidence" value="ECO:0007669"/>
    <property type="project" value="UniProtKB-KW"/>
</dbReference>
<protein>
    <submittedName>
        <fullName evidence="5">Protein kinase-like domain protein</fullName>
    </submittedName>
</protein>
<dbReference type="AlphaFoldDB" id="A0AB34FBV3"/>
<keyword evidence="2" id="KW-0597">Phosphoprotein</keyword>
<sequence length="525" mass="56958">MTPLPFMFQFARREFDPGRPSAEFAYQWKHPGNVFAVLLILGGDVVARALAQLVGSRLTPVAFSFGWVAYATTAAASATGENKLMPLADISCKVINGETGYVRDNCSWIIGRMVRDFEMWMDKQPRVLGHPALPSDQRTNPVQTRVNELIELKWLGQRERARDKGEVDPQRPRKAGLCVSVYRAKHATKGCPGYDAPYVTGFLTYIIQLGLAAIPCGLFGDWSILLVTAAGIGLCLAWGALPQWYDEKWACRTNTNKTIVLTRGNGSQHAIVIQGAGCGLDLEDLAAVDTGAFMQRGPRLAPIVLGAAWIILLITASAVTQNTWFLLAVGGVGIIQNLYVAGTSRPPQAFGLALEFVEVIGNLKCMDVLFEVENRYPGLGKSMLSVFFTGQNKISTSPAVASLIDLRMTPTVKAISLGGEVLREENVVNAYEAGVRLFNIYGPSEACIDAIVHRNVVPGVSPRNIGRPMSSQVWIVSPLDPRRLVPPGCPGELALSGTLARGYFNDEAKTERSFLVGCGGTQIFN</sequence>
<keyword evidence="3" id="KW-0472">Membrane</keyword>
<dbReference type="InterPro" id="IPR000873">
    <property type="entry name" value="AMP-dep_synth/lig_dom"/>
</dbReference>
<evidence type="ECO:0000256" key="3">
    <source>
        <dbReference type="SAM" id="Phobius"/>
    </source>
</evidence>
<dbReference type="GO" id="GO:0005737">
    <property type="term" value="C:cytoplasm"/>
    <property type="evidence" value="ECO:0007669"/>
    <property type="project" value="TreeGrafter"/>
</dbReference>
<dbReference type="PANTHER" id="PTHR45527:SF1">
    <property type="entry name" value="FATTY ACID SYNTHASE"/>
    <property type="match status" value="1"/>
</dbReference>
<evidence type="ECO:0000256" key="2">
    <source>
        <dbReference type="ARBA" id="ARBA00022553"/>
    </source>
</evidence>
<keyword evidence="3" id="KW-0812">Transmembrane</keyword>
<dbReference type="PANTHER" id="PTHR45527">
    <property type="entry name" value="NONRIBOSOMAL PEPTIDE SYNTHETASE"/>
    <property type="match status" value="1"/>
</dbReference>
<evidence type="ECO:0000313" key="6">
    <source>
        <dbReference type="Proteomes" id="UP001163105"/>
    </source>
</evidence>
<accession>A0AB34FBV3</accession>
<dbReference type="InterPro" id="IPR042099">
    <property type="entry name" value="ANL_N_sf"/>
</dbReference>
<dbReference type="Gene3D" id="3.40.50.12780">
    <property type="entry name" value="N-terminal domain of ligase-like"/>
    <property type="match status" value="1"/>
</dbReference>
<feature type="transmembrane region" description="Helical" evidence="3">
    <location>
        <begin position="300"/>
        <end position="318"/>
    </location>
</feature>
<name>A0AB34FBV3_9HYPO</name>
<dbReference type="Pfam" id="PF00501">
    <property type="entry name" value="AMP-binding"/>
    <property type="match status" value="1"/>
</dbReference>
<keyword evidence="6" id="KW-1185">Reference proteome</keyword>
<comment type="caution">
    <text evidence="5">The sequence shown here is derived from an EMBL/GenBank/DDBJ whole genome shotgun (WGS) entry which is preliminary data.</text>
</comment>
<keyword evidence="5" id="KW-0808">Transferase</keyword>
<feature type="transmembrane region" description="Helical" evidence="3">
    <location>
        <begin position="324"/>
        <end position="342"/>
    </location>
</feature>
<feature type="transmembrane region" description="Helical" evidence="3">
    <location>
        <begin position="222"/>
        <end position="241"/>
    </location>
</feature>
<gene>
    <name evidence="5" type="ORF">O9K51_10809</name>
</gene>
<organism evidence="5 6">
    <name type="scientific">Purpureocillium lavendulum</name>
    <dbReference type="NCBI Taxonomy" id="1247861"/>
    <lineage>
        <taxon>Eukaryota</taxon>
        <taxon>Fungi</taxon>
        <taxon>Dikarya</taxon>
        <taxon>Ascomycota</taxon>
        <taxon>Pezizomycotina</taxon>
        <taxon>Sordariomycetes</taxon>
        <taxon>Hypocreomycetidae</taxon>
        <taxon>Hypocreales</taxon>
        <taxon>Ophiocordycipitaceae</taxon>
        <taxon>Purpureocillium</taxon>
    </lineage>
</organism>
<dbReference type="GO" id="GO:0043041">
    <property type="term" value="P:amino acid activation for nonribosomal peptide biosynthetic process"/>
    <property type="evidence" value="ECO:0007669"/>
    <property type="project" value="TreeGrafter"/>
</dbReference>
<evidence type="ECO:0000313" key="5">
    <source>
        <dbReference type="EMBL" id="KAJ6436690.1"/>
    </source>
</evidence>
<reference evidence="5" key="1">
    <citation type="submission" date="2023-01" db="EMBL/GenBank/DDBJ databases">
        <title>The growth and conidiation of Purpureocillium lavendulum are regulated by nitrogen source and histone H3K14 acetylation.</title>
        <authorList>
            <person name="Tang P."/>
            <person name="Han J."/>
            <person name="Zhang C."/>
            <person name="Tang P."/>
            <person name="Qi F."/>
            <person name="Zhang K."/>
            <person name="Liang L."/>
        </authorList>
    </citation>
    <scope>NUCLEOTIDE SEQUENCE</scope>
    <source>
        <strain evidence="5">YMF1.00683</strain>
    </source>
</reference>
<evidence type="ECO:0000259" key="4">
    <source>
        <dbReference type="Pfam" id="PF00501"/>
    </source>
</evidence>
<dbReference type="EMBL" id="JAQHRD010000018">
    <property type="protein sequence ID" value="KAJ6436690.1"/>
    <property type="molecule type" value="Genomic_DNA"/>
</dbReference>
<evidence type="ECO:0000256" key="1">
    <source>
        <dbReference type="ARBA" id="ARBA00022450"/>
    </source>
</evidence>